<dbReference type="Pfam" id="PF00144">
    <property type="entry name" value="Beta-lactamase"/>
    <property type="match status" value="1"/>
</dbReference>
<dbReference type="InterPro" id="IPR050491">
    <property type="entry name" value="AmpC-like"/>
</dbReference>
<dbReference type="Proteomes" id="UP001642720">
    <property type="component" value="Unassembled WGS sequence"/>
</dbReference>
<evidence type="ECO:0000256" key="1">
    <source>
        <dbReference type="ARBA" id="ARBA00038215"/>
    </source>
</evidence>
<gene>
    <name evidence="3" type="ORF">CCMA1212_005467</name>
</gene>
<evidence type="ECO:0000313" key="3">
    <source>
        <dbReference type="EMBL" id="TFB02687.1"/>
    </source>
</evidence>
<dbReference type="GeneID" id="300577174"/>
<protein>
    <recommendedName>
        <fullName evidence="2">Beta-lactamase-related domain-containing protein</fullName>
    </recommendedName>
</protein>
<dbReference type="InterPro" id="IPR012338">
    <property type="entry name" value="Beta-lactam/transpept-like"/>
</dbReference>
<comment type="similarity">
    <text evidence="1">Belongs to the peptidase S12 family.</text>
</comment>
<dbReference type="SUPFAM" id="SSF56601">
    <property type="entry name" value="beta-lactamase/transpeptidase-like"/>
    <property type="match status" value="1"/>
</dbReference>
<reference evidence="3 4" key="1">
    <citation type="submission" date="2018-01" db="EMBL/GenBank/DDBJ databases">
        <title>Genome characterization of the sugarcane-associated fungus Trichoderma ghanense CCMA-1212 and their application in lignocelulose bioconversion.</title>
        <authorList>
            <person name="Steindorff A.S."/>
            <person name="Mendes T.D."/>
            <person name="Vilela E.S.D."/>
            <person name="Rodrigues D.S."/>
            <person name="Formighieri E.F."/>
            <person name="Melo I.S."/>
            <person name="Favaro L.C.L."/>
        </authorList>
    </citation>
    <scope>NUCLEOTIDE SEQUENCE [LARGE SCALE GENOMIC DNA]</scope>
    <source>
        <strain evidence="3 4">CCMA-1212</strain>
    </source>
</reference>
<accession>A0ABY2H597</accession>
<dbReference type="EMBL" id="PPTA01000006">
    <property type="protein sequence ID" value="TFB02687.1"/>
    <property type="molecule type" value="Genomic_DNA"/>
</dbReference>
<evidence type="ECO:0000259" key="2">
    <source>
        <dbReference type="Pfam" id="PF00144"/>
    </source>
</evidence>
<evidence type="ECO:0000313" key="4">
    <source>
        <dbReference type="Proteomes" id="UP001642720"/>
    </source>
</evidence>
<sequence>MKGGKLMRTAKPMTTQTLFGIGSASMSLAAAAVALLVAGGQCPEVRYDAEVAKLLPGQFVMPGKRHEGVTVEDILESQARDGARPDYNDQCAQSAGADSPVAQGAGSIVTNVDDYIKGVEGPHPAASIVSQGYEKLHTLRSPTLCAAEREVFYYCGGMVVAHGGRAAGSSATSFFAPAVKFGAVIFGNTESAAAAGELLMQELLDEVLDIPRKQRLNQNQRIQLLSRSGLYNDAFHSKANKEIDAKQHPRGRRRAS</sequence>
<feature type="domain" description="Beta-lactamase-related" evidence="2">
    <location>
        <begin position="8"/>
        <end position="79"/>
    </location>
</feature>
<dbReference type="RefSeq" id="XP_073558888.1">
    <property type="nucleotide sequence ID" value="XM_073702724.1"/>
</dbReference>
<name>A0ABY2H597_9HYPO</name>
<dbReference type="PANTHER" id="PTHR46825:SF9">
    <property type="entry name" value="BETA-LACTAMASE-RELATED DOMAIN-CONTAINING PROTEIN"/>
    <property type="match status" value="1"/>
</dbReference>
<dbReference type="InterPro" id="IPR001466">
    <property type="entry name" value="Beta-lactam-related"/>
</dbReference>
<keyword evidence="4" id="KW-1185">Reference proteome</keyword>
<proteinExistence type="inferred from homology"/>
<organism evidence="3 4">
    <name type="scientific">Trichoderma ghanense</name>
    <dbReference type="NCBI Taxonomy" id="65468"/>
    <lineage>
        <taxon>Eukaryota</taxon>
        <taxon>Fungi</taxon>
        <taxon>Dikarya</taxon>
        <taxon>Ascomycota</taxon>
        <taxon>Pezizomycotina</taxon>
        <taxon>Sordariomycetes</taxon>
        <taxon>Hypocreomycetidae</taxon>
        <taxon>Hypocreales</taxon>
        <taxon>Hypocreaceae</taxon>
        <taxon>Trichoderma</taxon>
    </lineage>
</organism>
<dbReference type="Gene3D" id="3.40.710.10">
    <property type="entry name" value="DD-peptidase/beta-lactamase superfamily"/>
    <property type="match status" value="2"/>
</dbReference>
<comment type="caution">
    <text evidence="3">The sequence shown here is derived from an EMBL/GenBank/DDBJ whole genome shotgun (WGS) entry which is preliminary data.</text>
</comment>
<dbReference type="PANTHER" id="PTHR46825">
    <property type="entry name" value="D-ALANYL-D-ALANINE-CARBOXYPEPTIDASE/ENDOPEPTIDASE AMPH"/>
    <property type="match status" value="1"/>
</dbReference>